<protein>
    <submittedName>
        <fullName evidence="10">ABC transporter permease</fullName>
    </submittedName>
</protein>
<feature type="domain" description="ABC3 transporter permease C-terminal" evidence="8">
    <location>
        <begin position="762"/>
        <end position="875"/>
    </location>
</feature>
<dbReference type="Pfam" id="PF12704">
    <property type="entry name" value="MacB_PCD"/>
    <property type="match status" value="1"/>
</dbReference>
<dbReference type="EMBL" id="JAEKNR010000073">
    <property type="protein sequence ID" value="MBJ7597702.1"/>
    <property type="molecule type" value="Genomic_DNA"/>
</dbReference>
<comment type="subcellular location">
    <subcellularLocation>
        <location evidence="1">Cell membrane</location>
        <topology evidence="1">Multi-pass membrane protein</topology>
    </subcellularLocation>
</comment>
<feature type="transmembrane region" description="Helical" evidence="7">
    <location>
        <begin position="326"/>
        <end position="353"/>
    </location>
</feature>
<evidence type="ECO:0000256" key="4">
    <source>
        <dbReference type="ARBA" id="ARBA00022692"/>
    </source>
</evidence>
<feature type="transmembrane region" description="Helical" evidence="7">
    <location>
        <begin position="414"/>
        <end position="436"/>
    </location>
</feature>
<feature type="transmembrane region" description="Helical" evidence="7">
    <location>
        <begin position="514"/>
        <end position="535"/>
    </location>
</feature>
<evidence type="ECO:0000256" key="7">
    <source>
        <dbReference type="SAM" id="Phobius"/>
    </source>
</evidence>
<dbReference type="Pfam" id="PF02687">
    <property type="entry name" value="FtsX"/>
    <property type="match status" value="2"/>
</dbReference>
<gene>
    <name evidence="10" type="ORF">JF922_06415</name>
</gene>
<proteinExistence type="inferred from homology"/>
<dbReference type="AlphaFoldDB" id="A0A934JZC6"/>
<dbReference type="InterPro" id="IPR051447">
    <property type="entry name" value="Lipoprotein-release_system"/>
</dbReference>
<name>A0A934JZC6_9BACT</name>
<keyword evidence="6 7" id="KW-0472">Membrane</keyword>
<reference evidence="10" key="1">
    <citation type="submission" date="2020-10" db="EMBL/GenBank/DDBJ databases">
        <title>Ca. Dormibacterota MAGs.</title>
        <authorList>
            <person name="Montgomery K."/>
        </authorList>
    </citation>
    <scope>NUCLEOTIDE SEQUENCE [LARGE SCALE GENOMIC DNA]</scope>
    <source>
        <strain evidence="10">SC8812_S17_10</strain>
    </source>
</reference>
<keyword evidence="5 7" id="KW-1133">Transmembrane helix</keyword>
<feature type="transmembrane region" description="Helical" evidence="7">
    <location>
        <begin position="761"/>
        <end position="781"/>
    </location>
</feature>
<keyword evidence="3" id="KW-1003">Cell membrane</keyword>
<dbReference type="PANTHER" id="PTHR30489:SF0">
    <property type="entry name" value="LIPOPROTEIN-RELEASING SYSTEM TRANSMEMBRANE PROTEIN LOLE"/>
    <property type="match status" value="1"/>
</dbReference>
<feature type="domain" description="MacB-like periplasmic core" evidence="9">
    <location>
        <begin position="18"/>
        <end position="210"/>
    </location>
</feature>
<evidence type="ECO:0000313" key="10">
    <source>
        <dbReference type="EMBL" id="MBJ7597702.1"/>
    </source>
</evidence>
<feature type="transmembrane region" description="Helical" evidence="7">
    <location>
        <begin position="373"/>
        <end position="393"/>
    </location>
</feature>
<dbReference type="InterPro" id="IPR025857">
    <property type="entry name" value="MacB_PCD"/>
</dbReference>
<evidence type="ECO:0000259" key="8">
    <source>
        <dbReference type="Pfam" id="PF02687"/>
    </source>
</evidence>
<feature type="transmembrane region" description="Helical" evidence="7">
    <location>
        <begin position="849"/>
        <end position="871"/>
    </location>
</feature>
<evidence type="ECO:0000256" key="3">
    <source>
        <dbReference type="ARBA" id="ARBA00022475"/>
    </source>
</evidence>
<dbReference type="InterPro" id="IPR003838">
    <property type="entry name" value="ABC3_permease_C"/>
</dbReference>
<organism evidence="10 11">
    <name type="scientific">Candidatus Nephthysia bennettiae</name>
    <dbReference type="NCBI Taxonomy" id="3127016"/>
    <lineage>
        <taxon>Bacteria</taxon>
        <taxon>Bacillati</taxon>
        <taxon>Candidatus Dormiibacterota</taxon>
        <taxon>Candidatus Dormibacteria</taxon>
        <taxon>Candidatus Dormibacterales</taxon>
        <taxon>Candidatus Dormibacteraceae</taxon>
        <taxon>Candidatus Nephthysia</taxon>
    </lineage>
</organism>
<evidence type="ECO:0000259" key="9">
    <source>
        <dbReference type="Pfam" id="PF12704"/>
    </source>
</evidence>
<keyword evidence="4 7" id="KW-0812">Transmembrane</keyword>
<evidence type="ECO:0000256" key="6">
    <source>
        <dbReference type="ARBA" id="ARBA00023136"/>
    </source>
</evidence>
<evidence type="ECO:0000256" key="2">
    <source>
        <dbReference type="ARBA" id="ARBA00005236"/>
    </source>
</evidence>
<comment type="similarity">
    <text evidence="2">Belongs to the ABC-4 integral membrane protein family. LolC/E subfamily.</text>
</comment>
<sequence length="885" mass="89795">MYVLWLRGLLRRRGGSLAGVAVVVAAAVALLASLGAFFASSEATMTARSISRVAVDWQVEVQPGAGSGSVLETVKHHPNVRTALPVDFGRTTGLSTTTQGSVQTTAAGVVVGLPDGYARAFPGQIRALVGSPDGVLLTQQTAANLHAAPGDTVTVGRAGLAPASVQVGGVVELPQADTLFQQVGAPAGSQPSAPPDNVVLLPASMWHQIFDPVATARPDQVHEQVHVSIAHDLPARPADAYGQVLDEARNLEAALSGAGRVGNNLGAALGAARNDALYAEMLFLFLGLPGAAVAGLVTAAVARAGADRRRRDQALLRTRGASLSKLLWLGVVEAAAAGIAGTVLGLAAALLIGRVSFGSSSFGAGTGAALLDLALAAGAGLLIAGLAVAIPAWRDARRLSTVAAARRVRRLGGPSPLFLAGGVGLLLVAVLVDVGAQRSGYELVLAPEGVPSVSVNYLALLGPASLWIGAALIVWWLADALLAGGRGALTRLTRPVAGPLSQAVGASLSRQHRLLSRGILLVALASAFAVSTSVFDTTYARQIEVDTRLTNGGDVTVTEPPTAAVPPGFANRLAALPGVRGVEPIQHRYAYVGADLQDLYGVRPSTVVAATQLQDGYFSGGSASQLIGRLAAEPDAILLSAETVKDFQLQLGDRMTLRLRAADASLVPVSFRFAGVVKEFPTAPKDSFLVAKADYVARATGSDAVGSFLIDTGGGSPSAVAARVRTLVGGTATVVDISSTRRVVGSSLTAVDLGGLTRLELGFAAVLAAAGGGMVLALALAQRWHSFAVLIALGARGRQLAAFVASEATLVVLGGMAAGALLGVALAEVLVTVLAGIFDPPPASLTAPWGYLAGVAAVFLVAAGGAVTLTLRSSGSSLIERLRRP</sequence>
<feature type="transmembrane region" description="Helical" evidence="7">
    <location>
        <begin position="808"/>
        <end position="837"/>
    </location>
</feature>
<evidence type="ECO:0000256" key="5">
    <source>
        <dbReference type="ARBA" id="ARBA00022989"/>
    </source>
</evidence>
<feature type="domain" description="ABC3 transporter permease C-terminal" evidence="8">
    <location>
        <begin position="291"/>
        <end position="394"/>
    </location>
</feature>
<keyword evidence="11" id="KW-1185">Reference proteome</keyword>
<evidence type="ECO:0000256" key="1">
    <source>
        <dbReference type="ARBA" id="ARBA00004651"/>
    </source>
</evidence>
<feature type="transmembrane region" description="Helical" evidence="7">
    <location>
        <begin position="456"/>
        <end position="478"/>
    </location>
</feature>
<accession>A0A934JZC6</accession>
<dbReference type="GO" id="GO:0005886">
    <property type="term" value="C:plasma membrane"/>
    <property type="evidence" value="ECO:0007669"/>
    <property type="project" value="UniProtKB-SubCell"/>
</dbReference>
<comment type="caution">
    <text evidence="10">The sequence shown here is derived from an EMBL/GenBank/DDBJ whole genome shotgun (WGS) entry which is preliminary data.</text>
</comment>
<dbReference type="Proteomes" id="UP000612893">
    <property type="component" value="Unassembled WGS sequence"/>
</dbReference>
<evidence type="ECO:0000313" key="11">
    <source>
        <dbReference type="Proteomes" id="UP000612893"/>
    </source>
</evidence>
<feature type="transmembrane region" description="Helical" evidence="7">
    <location>
        <begin position="281"/>
        <end position="305"/>
    </location>
</feature>
<dbReference type="PANTHER" id="PTHR30489">
    <property type="entry name" value="LIPOPROTEIN-RELEASING SYSTEM TRANSMEMBRANE PROTEIN LOLE"/>
    <property type="match status" value="1"/>
</dbReference>